<gene>
    <name evidence="2" type="ORF">TrST_g56</name>
</gene>
<dbReference type="Pfam" id="PF03054">
    <property type="entry name" value="tRNA_Me_trans"/>
    <property type="match status" value="1"/>
</dbReference>
<reference evidence="3" key="1">
    <citation type="journal article" date="2023" name="Commun. Biol.">
        <title>Genome analysis of Parmales, the sister group of diatoms, reveals the evolutionary specialization of diatoms from phago-mixotrophs to photoautotrophs.</title>
        <authorList>
            <person name="Ban H."/>
            <person name="Sato S."/>
            <person name="Yoshikawa S."/>
            <person name="Yamada K."/>
            <person name="Nakamura Y."/>
            <person name="Ichinomiya M."/>
            <person name="Sato N."/>
            <person name="Blanc-Mathieu R."/>
            <person name="Endo H."/>
            <person name="Kuwata A."/>
            <person name="Ogata H."/>
        </authorList>
    </citation>
    <scope>NUCLEOTIDE SEQUENCE [LARGE SCALE GENOMIC DNA]</scope>
    <source>
        <strain evidence="3">NIES 3701</strain>
    </source>
</reference>
<comment type="caution">
    <text evidence="2">The sequence shown here is derived from an EMBL/GenBank/DDBJ whole genome shotgun (WGS) entry which is preliminary data.</text>
</comment>
<dbReference type="PANTHER" id="PTHR11933">
    <property type="entry name" value="TRNA 5-METHYLAMINOMETHYL-2-THIOURIDYLATE -METHYLTRANSFERASE"/>
    <property type="match status" value="1"/>
</dbReference>
<dbReference type="Gene3D" id="2.40.30.10">
    <property type="entry name" value="Translation factors"/>
    <property type="match status" value="1"/>
</dbReference>
<evidence type="ECO:0000259" key="1">
    <source>
        <dbReference type="Pfam" id="PF20258"/>
    </source>
</evidence>
<dbReference type="AlphaFoldDB" id="A0A9W7ES44"/>
<dbReference type="Pfam" id="PF20258">
    <property type="entry name" value="tRNA_Me_trans_C"/>
    <property type="match status" value="1"/>
</dbReference>
<dbReference type="SUPFAM" id="SSF52402">
    <property type="entry name" value="Adenine nucleotide alpha hydrolases-like"/>
    <property type="match status" value="1"/>
</dbReference>
<dbReference type="InterPro" id="IPR014729">
    <property type="entry name" value="Rossmann-like_a/b/a_fold"/>
</dbReference>
<sequence length="400" mass="44278">MSSGVDSLFSTYLLYTRHPSTISSLSSSINEPIPPTRPLSIQPMYMLNWLSPSTGKFCPSNLRDLSVVKSQLSTLLTFPPPPNTTLHPVSLHSYASSYYTEVFMPTLESYESSITLNPDTSCNSLIKFDIAKEQSLKTSDLITTGHYATLKFGRLKIPRDVKKDQTYFMSTVDNFDRVFFPLESWLKNGRKGVRESLHDVGLGEYDKKDSMGMCMVPSGESFEDLVREYAEGGGDEEKGGGDIRLAETGERVGGWNSNSKNPVYYTVGQRVPVNGYPKKLFMLRREGNGDVVVVDDTTSDLLYSSELECGEFNWMGGEEGGWARGRIRHGQPLIECEYRKTEGGGVKVKWKKALRAVAKGQICCLYDDEGYVIGGGAITWTGGEIDGMAKAKSGDNDRSV</sequence>
<name>A0A9W7ES44_9STRA</name>
<evidence type="ECO:0000313" key="3">
    <source>
        <dbReference type="Proteomes" id="UP001165085"/>
    </source>
</evidence>
<evidence type="ECO:0000313" key="2">
    <source>
        <dbReference type="EMBL" id="GMH87905.1"/>
    </source>
</evidence>
<dbReference type="InterPro" id="IPR046885">
    <property type="entry name" value="MnmA-like_C"/>
</dbReference>
<dbReference type="Proteomes" id="UP001165085">
    <property type="component" value="Unassembled WGS sequence"/>
</dbReference>
<feature type="domain" description="tRNA-specific 2-thiouridylase MnmA-like C-terminal" evidence="1">
    <location>
        <begin position="305"/>
        <end position="378"/>
    </location>
</feature>
<keyword evidence="3" id="KW-1185">Reference proteome</keyword>
<dbReference type="EMBL" id="BRXY01000334">
    <property type="protein sequence ID" value="GMH87905.1"/>
    <property type="molecule type" value="Genomic_DNA"/>
</dbReference>
<proteinExistence type="predicted"/>
<dbReference type="Gene3D" id="3.40.50.620">
    <property type="entry name" value="HUPs"/>
    <property type="match status" value="1"/>
</dbReference>
<dbReference type="PANTHER" id="PTHR11933:SF5">
    <property type="entry name" value="MITOCHONDRIAL TRNA-SPECIFIC 2-THIOURIDYLASE 1"/>
    <property type="match status" value="1"/>
</dbReference>
<dbReference type="GO" id="GO:0002143">
    <property type="term" value="P:tRNA wobble position uridine thiolation"/>
    <property type="evidence" value="ECO:0007669"/>
    <property type="project" value="TreeGrafter"/>
</dbReference>
<accession>A0A9W7ES44</accession>
<protein>
    <recommendedName>
        <fullName evidence="1">tRNA-specific 2-thiouridylase MnmA-like C-terminal domain-containing protein</fullName>
    </recommendedName>
</protein>
<dbReference type="OrthoDB" id="3685at2759"/>
<organism evidence="2 3">
    <name type="scientific">Triparma strigata</name>
    <dbReference type="NCBI Taxonomy" id="1606541"/>
    <lineage>
        <taxon>Eukaryota</taxon>
        <taxon>Sar</taxon>
        <taxon>Stramenopiles</taxon>
        <taxon>Ochrophyta</taxon>
        <taxon>Bolidophyceae</taxon>
        <taxon>Parmales</taxon>
        <taxon>Triparmaceae</taxon>
        <taxon>Triparma</taxon>
    </lineage>
</organism>